<evidence type="ECO:0000313" key="3">
    <source>
        <dbReference type="EMBL" id="RAK98380.1"/>
    </source>
</evidence>
<organism evidence="3 4">
    <name type="scientific">Aspergillus ibericus CBS 121593</name>
    <dbReference type="NCBI Taxonomy" id="1448316"/>
    <lineage>
        <taxon>Eukaryota</taxon>
        <taxon>Fungi</taxon>
        <taxon>Dikarya</taxon>
        <taxon>Ascomycota</taxon>
        <taxon>Pezizomycotina</taxon>
        <taxon>Eurotiomycetes</taxon>
        <taxon>Eurotiomycetidae</taxon>
        <taxon>Eurotiales</taxon>
        <taxon>Aspergillaceae</taxon>
        <taxon>Aspergillus</taxon>
        <taxon>Aspergillus subgen. Circumdati</taxon>
    </lineage>
</organism>
<protein>
    <recommendedName>
        <fullName evidence="5">Transmembrane protein</fullName>
    </recommendedName>
</protein>
<feature type="compositionally biased region" description="Basic and acidic residues" evidence="1">
    <location>
        <begin position="194"/>
        <end position="204"/>
    </location>
</feature>
<evidence type="ECO:0000256" key="1">
    <source>
        <dbReference type="SAM" id="MobiDB-lite"/>
    </source>
</evidence>
<keyword evidence="2" id="KW-1133">Transmembrane helix</keyword>
<dbReference type="Proteomes" id="UP000249402">
    <property type="component" value="Unassembled WGS sequence"/>
</dbReference>
<accession>A0A395GS27</accession>
<gene>
    <name evidence="3" type="ORF">BO80DRAFT_161563</name>
</gene>
<dbReference type="AlphaFoldDB" id="A0A395GS27"/>
<dbReference type="VEuPathDB" id="FungiDB:BO80DRAFT_161563"/>
<feature type="transmembrane region" description="Helical" evidence="2">
    <location>
        <begin position="144"/>
        <end position="164"/>
    </location>
</feature>
<name>A0A395GS27_9EURO</name>
<feature type="region of interest" description="Disordered" evidence="1">
    <location>
        <begin position="1"/>
        <end position="104"/>
    </location>
</feature>
<proteinExistence type="predicted"/>
<keyword evidence="2" id="KW-0812">Transmembrane</keyword>
<reference evidence="3 4" key="1">
    <citation type="submission" date="2018-02" db="EMBL/GenBank/DDBJ databases">
        <title>The genomes of Aspergillus section Nigri reveals drivers in fungal speciation.</title>
        <authorList>
            <consortium name="DOE Joint Genome Institute"/>
            <person name="Vesth T.C."/>
            <person name="Nybo J."/>
            <person name="Theobald S."/>
            <person name="Brandl J."/>
            <person name="Frisvad J.C."/>
            <person name="Nielsen K.F."/>
            <person name="Lyhne E.K."/>
            <person name="Kogle M.E."/>
            <person name="Kuo A."/>
            <person name="Riley R."/>
            <person name="Clum A."/>
            <person name="Nolan M."/>
            <person name="Lipzen A."/>
            <person name="Salamov A."/>
            <person name="Henrissat B."/>
            <person name="Wiebenga A."/>
            <person name="De vries R.P."/>
            <person name="Grigoriev I.V."/>
            <person name="Mortensen U.H."/>
            <person name="Andersen M.R."/>
            <person name="Baker S.E."/>
        </authorList>
    </citation>
    <scope>NUCLEOTIDE SEQUENCE [LARGE SCALE GENOMIC DNA]</scope>
    <source>
        <strain evidence="3 4">CBS 121593</strain>
    </source>
</reference>
<dbReference type="EMBL" id="KZ824454">
    <property type="protein sequence ID" value="RAK98380.1"/>
    <property type="molecule type" value="Genomic_DNA"/>
</dbReference>
<feature type="region of interest" description="Disordered" evidence="1">
    <location>
        <begin position="172"/>
        <end position="204"/>
    </location>
</feature>
<feature type="compositionally biased region" description="Basic and acidic residues" evidence="1">
    <location>
        <begin position="172"/>
        <end position="186"/>
    </location>
</feature>
<keyword evidence="4" id="KW-1185">Reference proteome</keyword>
<dbReference type="RefSeq" id="XP_025572708.1">
    <property type="nucleotide sequence ID" value="XM_025713858.1"/>
</dbReference>
<evidence type="ECO:0008006" key="5">
    <source>
        <dbReference type="Google" id="ProtNLM"/>
    </source>
</evidence>
<keyword evidence="2" id="KW-0472">Membrane</keyword>
<dbReference type="GeneID" id="37218723"/>
<evidence type="ECO:0000313" key="4">
    <source>
        <dbReference type="Proteomes" id="UP000249402"/>
    </source>
</evidence>
<evidence type="ECO:0000256" key="2">
    <source>
        <dbReference type="SAM" id="Phobius"/>
    </source>
</evidence>
<sequence>MRMGPKPQLKGKGRREEPGRRRGGSGGPWKKVWIGVDCWPTGTTGGPRFTHTRRPDQQSQSRALPRWLAVDALGGRRSRPKGPSPAHHESPPTRLPGRSYPARAATYQTSLGGVQEATQRRRWIKPPPPQKKEEKEKCHGRRGVPLFVLSRFFFFLFLSFLFFWNGRRKSKVENRAKEEKGGERKTEPRRKRIPLRENGRRQTF</sequence>